<evidence type="ECO:0000313" key="4">
    <source>
        <dbReference type="Proteomes" id="UP000217676"/>
    </source>
</evidence>
<proteinExistence type="predicted"/>
<feature type="domain" description="Solute-binding protein family 3/N-terminal" evidence="2">
    <location>
        <begin position="53"/>
        <end position="285"/>
    </location>
</feature>
<dbReference type="PROSITE" id="PS51257">
    <property type="entry name" value="PROKAR_LIPOPROTEIN"/>
    <property type="match status" value="1"/>
</dbReference>
<dbReference type="GO" id="GO:0033294">
    <property type="term" value="F:ectoine binding"/>
    <property type="evidence" value="ECO:0007669"/>
    <property type="project" value="InterPro"/>
</dbReference>
<evidence type="ECO:0000259" key="2">
    <source>
        <dbReference type="SMART" id="SM00062"/>
    </source>
</evidence>
<dbReference type="PROSITE" id="PS51318">
    <property type="entry name" value="TAT"/>
    <property type="match status" value="1"/>
</dbReference>
<accession>A0A169PPQ9</accession>
<dbReference type="InterPro" id="IPR001638">
    <property type="entry name" value="Solute-binding_3/MltF_N"/>
</dbReference>
<dbReference type="InterPro" id="IPR014337">
    <property type="entry name" value="Ectoine_EhuB"/>
</dbReference>
<dbReference type="Pfam" id="PF00497">
    <property type="entry name" value="SBP_bac_3"/>
    <property type="match status" value="1"/>
</dbReference>
<keyword evidence="4" id="KW-1185">Reference proteome</keyword>
<evidence type="ECO:0000313" key="3">
    <source>
        <dbReference type="EMBL" id="BAU88276.1"/>
    </source>
</evidence>
<dbReference type="RefSeq" id="WP_359873299.1">
    <property type="nucleotide sequence ID" value="NZ_JBEYHT010000005.1"/>
</dbReference>
<dbReference type="PANTHER" id="PTHR35936:SF17">
    <property type="entry name" value="ARGININE-BINDING EXTRACELLULAR PROTEIN ARTP"/>
    <property type="match status" value="1"/>
</dbReference>
<protein>
    <submittedName>
        <fullName evidence="3">ABC amino acid transporter</fullName>
    </submittedName>
</protein>
<dbReference type="AlphaFoldDB" id="A0A169PPQ9"/>
<dbReference type="EMBL" id="AP017424">
    <property type="protein sequence ID" value="BAU88276.1"/>
    <property type="molecule type" value="Genomic_DNA"/>
</dbReference>
<name>A0A169PPQ9_STRLU</name>
<dbReference type="GO" id="GO:0051470">
    <property type="term" value="P:ectoine transmembrane transport"/>
    <property type="evidence" value="ECO:0007669"/>
    <property type="project" value="InterPro"/>
</dbReference>
<dbReference type="SMART" id="SM00062">
    <property type="entry name" value="PBPb"/>
    <property type="match status" value="1"/>
</dbReference>
<reference evidence="3 4" key="1">
    <citation type="journal article" date="2016" name="Genome Announc.">
        <title>Complete Genome Sequence of Thiostrepton-Producing Streptomyces laurentii ATCC 31255.</title>
        <authorList>
            <person name="Doi K."/>
            <person name="Fujino Y."/>
            <person name="Nagayoshi Y."/>
            <person name="Ohshima T."/>
            <person name="Ogata S."/>
        </authorList>
    </citation>
    <scope>NUCLEOTIDE SEQUENCE [LARGE SCALE GENOMIC DNA]</scope>
    <source>
        <strain evidence="3 4">ATCC 31255</strain>
    </source>
</reference>
<gene>
    <name evidence="3" type="ORF">SLA_7410</name>
</gene>
<sequence length="306" mass="31798">MSRPIRLDRRGFLSLASACGVAGVLTACSRTEVGSGAPKEDAGLLARLRDQGFVRVGFAGEAPYGFQDGGELAGEAPTLHREVFKALGVPELRPTLTEFGALIPGLLAGRFDVVSAGMSITPDRCGKVIFSEPEFVSTTALMVREGNPKRLTDFASCARAGATVGVLTAAVEAGYAKAAGVGDGHVKTLAKQQDGLDALLAGRIDAFALTAISLRWLARTNKGAAVEVTTPFVPVVDGAKQWSAGGAVFRPGAEALRKAFDGELAKITGDPARFVRLVGEYGFTEREAPPRSLRTADLCKPGGGPA</sequence>
<dbReference type="KEGG" id="slau:SLA_7410"/>
<dbReference type="Gene3D" id="3.40.190.10">
    <property type="entry name" value="Periplasmic binding protein-like II"/>
    <property type="match status" value="2"/>
</dbReference>
<dbReference type="SUPFAM" id="SSF53850">
    <property type="entry name" value="Periplasmic binding protein-like II"/>
    <property type="match status" value="1"/>
</dbReference>
<evidence type="ECO:0000256" key="1">
    <source>
        <dbReference type="ARBA" id="ARBA00022729"/>
    </source>
</evidence>
<dbReference type="Proteomes" id="UP000217676">
    <property type="component" value="Chromosome"/>
</dbReference>
<organism evidence="3 4">
    <name type="scientific">Streptomyces laurentii</name>
    <dbReference type="NCBI Taxonomy" id="39478"/>
    <lineage>
        <taxon>Bacteria</taxon>
        <taxon>Bacillati</taxon>
        <taxon>Actinomycetota</taxon>
        <taxon>Actinomycetes</taxon>
        <taxon>Kitasatosporales</taxon>
        <taxon>Streptomycetaceae</taxon>
        <taxon>Streptomyces</taxon>
    </lineage>
</organism>
<dbReference type="InterPro" id="IPR006311">
    <property type="entry name" value="TAT_signal"/>
</dbReference>
<dbReference type="PANTHER" id="PTHR35936">
    <property type="entry name" value="MEMBRANE-BOUND LYTIC MUREIN TRANSGLYCOSYLASE F"/>
    <property type="match status" value="1"/>
</dbReference>
<keyword evidence="1" id="KW-0732">Signal</keyword>
<dbReference type="NCBIfam" id="TIGR02995">
    <property type="entry name" value="ectoine_ehuB"/>
    <property type="match status" value="1"/>
</dbReference>